<dbReference type="InterPro" id="IPR051587">
    <property type="entry name" value="Adhesion_GPCR"/>
</dbReference>
<sequence>MCVCWVRAGGEVHFHFLASRREGGRVRDVLSSLVEKGKLGNLTLISTHFAFKQEPTLMLKSVSVNHKEGLVRQGDSFLLSCLAQGSAGVSFRWFKDGAPVNVSKATRKMKEWVGLHDSSDKITSFLEVEKAEVLDGGQFTCRALDWGYQQCKSIRIYIVQPLKVNVAPVTSTIEKGRNLTIRCSTPVKHARTKYGYNWTKNKSLFRMDTKKEFWEDLYPEGSILKIYNIQVGMVSVFIFLSKRFDIGLKYF</sequence>
<accession>A0ABD0YXR5</accession>
<evidence type="ECO:0000313" key="2">
    <source>
        <dbReference type="EMBL" id="KAL1140732.1"/>
    </source>
</evidence>
<dbReference type="InterPro" id="IPR003598">
    <property type="entry name" value="Ig_sub2"/>
</dbReference>
<name>A0ABD0YXR5_9HEMI</name>
<comment type="caution">
    <text evidence="2">The sequence shown here is derived from an EMBL/GenBank/DDBJ whole genome shotgun (WGS) entry which is preliminary data.</text>
</comment>
<dbReference type="SMART" id="SM00408">
    <property type="entry name" value="IGc2"/>
    <property type="match status" value="1"/>
</dbReference>
<organism evidence="2 3">
    <name type="scientific">Ranatra chinensis</name>
    <dbReference type="NCBI Taxonomy" id="642074"/>
    <lineage>
        <taxon>Eukaryota</taxon>
        <taxon>Metazoa</taxon>
        <taxon>Ecdysozoa</taxon>
        <taxon>Arthropoda</taxon>
        <taxon>Hexapoda</taxon>
        <taxon>Insecta</taxon>
        <taxon>Pterygota</taxon>
        <taxon>Neoptera</taxon>
        <taxon>Paraneoptera</taxon>
        <taxon>Hemiptera</taxon>
        <taxon>Heteroptera</taxon>
        <taxon>Panheteroptera</taxon>
        <taxon>Nepomorpha</taxon>
        <taxon>Nepidae</taxon>
        <taxon>Ranatrinae</taxon>
        <taxon>Ranatra</taxon>
    </lineage>
</organism>
<dbReference type="Proteomes" id="UP001558652">
    <property type="component" value="Unassembled WGS sequence"/>
</dbReference>
<dbReference type="Gene3D" id="2.60.40.10">
    <property type="entry name" value="Immunoglobulins"/>
    <property type="match status" value="1"/>
</dbReference>
<dbReference type="InterPro" id="IPR013783">
    <property type="entry name" value="Ig-like_fold"/>
</dbReference>
<keyword evidence="3" id="KW-1185">Reference proteome</keyword>
<dbReference type="EMBL" id="JBFDAA010000001">
    <property type="protein sequence ID" value="KAL1140732.1"/>
    <property type="molecule type" value="Genomic_DNA"/>
</dbReference>
<dbReference type="PROSITE" id="PS50835">
    <property type="entry name" value="IG_LIKE"/>
    <property type="match status" value="1"/>
</dbReference>
<dbReference type="AlphaFoldDB" id="A0ABD0YXR5"/>
<feature type="domain" description="Ig-like" evidence="1">
    <location>
        <begin position="55"/>
        <end position="143"/>
    </location>
</feature>
<evidence type="ECO:0000259" key="1">
    <source>
        <dbReference type="PROSITE" id="PS50835"/>
    </source>
</evidence>
<protein>
    <recommendedName>
        <fullName evidence="1">Ig-like domain-containing protein</fullName>
    </recommendedName>
</protein>
<dbReference type="SMART" id="SM00409">
    <property type="entry name" value="IG"/>
    <property type="match status" value="1"/>
</dbReference>
<dbReference type="InterPro" id="IPR003599">
    <property type="entry name" value="Ig_sub"/>
</dbReference>
<dbReference type="SUPFAM" id="SSF48726">
    <property type="entry name" value="Immunoglobulin"/>
    <property type="match status" value="1"/>
</dbReference>
<dbReference type="InterPro" id="IPR036179">
    <property type="entry name" value="Ig-like_dom_sf"/>
</dbReference>
<dbReference type="PANTHER" id="PTHR45813:SF8">
    <property type="entry name" value="IG-LIKE DOMAIN-CONTAINING PROTEIN"/>
    <property type="match status" value="1"/>
</dbReference>
<proteinExistence type="predicted"/>
<dbReference type="PANTHER" id="PTHR45813">
    <property type="entry name" value="IG-LIKE DOMAIN-CONTAINING PROTEIN"/>
    <property type="match status" value="1"/>
</dbReference>
<evidence type="ECO:0000313" key="3">
    <source>
        <dbReference type="Proteomes" id="UP001558652"/>
    </source>
</evidence>
<dbReference type="Pfam" id="PF13927">
    <property type="entry name" value="Ig_3"/>
    <property type="match status" value="1"/>
</dbReference>
<gene>
    <name evidence="2" type="ORF">AAG570_000662</name>
</gene>
<reference evidence="2 3" key="1">
    <citation type="submission" date="2024-07" db="EMBL/GenBank/DDBJ databases">
        <title>Chromosome-level genome assembly of the water stick insect Ranatra chinensis (Heteroptera: Nepidae).</title>
        <authorList>
            <person name="Liu X."/>
        </authorList>
    </citation>
    <scope>NUCLEOTIDE SEQUENCE [LARGE SCALE GENOMIC DNA]</scope>
    <source>
        <strain evidence="2">Cailab_2021Rc</strain>
        <tissue evidence="2">Muscle</tissue>
    </source>
</reference>
<dbReference type="InterPro" id="IPR007110">
    <property type="entry name" value="Ig-like_dom"/>
</dbReference>